<dbReference type="PATRIC" id="fig|28037.100.peg.1686"/>
<feature type="transmembrane region" description="Helical" evidence="6">
    <location>
        <begin position="75"/>
        <end position="94"/>
    </location>
</feature>
<accession>A0A081PRX1</accession>
<evidence type="ECO:0000256" key="6">
    <source>
        <dbReference type="SAM" id="Phobius"/>
    </source>
</evidence>
<dbReference type="AlphaFoldDB" id="A0A081PRX1"/>
<feature type="transmembrane region" description="Helical" evidence="6">
    <location>
        <begin position="274"/>
        <end position="293"/>
    </location>
</feature>
<keyword evidence="5 6" id="KW-0472">Membrane</keyword>
<evidence type="ECO:0000313" key="8">
    <source>
        <dbReference type="Proteomes" id="UP000033415"/>
    </source>
</evidence>
<dbReference type="InterPro" id="IPR036259">
    <property type="entry name" value="MFS_trans_sf"/>
</dbReference>
<feature type="transmembrane region" description="Helical" evidence="6">
    <location>
        <begin position="12"/>
        <end position="35"/>
    </location>
</feature>
<feature type="transmembrane region" description="Helical" evidence="6">
    <location>
        <begin position="393"/>
        <end position="411"/>
    </location>
</feature>
<dbReference type="EMBL" id="JYGQ01000003">
    <property type="protein sequence ID" value="KJQ71410.1"/>
    <property type="molecule type" value="Genomic_DNA"/>
</dbReference>
<feature type="transmembrane region" description="Helical" evidence="6">
    <location>
        <begin position="365"/>
        <end position="387"/>
    </location>
</feature>
<comment type="subcellular location">
    <subcellularLocation>
        <location evidence="1">Cell membrane</location>
        <topology evidence="1">Multi-pass membrane protein</topology>
    </subcellularLocation>
</comment>
<evidence type="ECO:0000256" key="5">
    <source>
        <dbReference type="ARBA" id="ARBA00023136"/>
    </source>
</evidence>
<name>A0A081PRX1_STRMT</name>
<feature type="transmembrane region" description="Helical" evidence="6">
    <location>
        <begin position="145"/>
        <end position="163"/>
    </location>
</feature>
<sequence length="415" mass="45622">MKLLFRNQAYRLLTLSRFFNAFGASIFNLVFIVYASTLPQASFAVAMANIIMILPTLFTVFVGIRADYTRDKVKWMVYSGLFQAFLFFLAALVVQQASLFAFSSLCLINVISDVISDFAGGLRMPLVKEKVAEEDLMEAYSFSQFITYISAIGGQAFGVWLLGLSVNNFSLVAGINACFFLVSAVILFLGKSKLSLSISSPDGESLKNEKLSIKDQFLTIYRNLRLVFLKGGQKNFGFMLCAVLLINALGGALGSIYNIFFLSHTLLDFSYTEALFISQVCALLAIIISSLTGNDYFGKQSLPRLMMWVTVGLSLVGLANLFNQVVLGLLFLCSTLYVSGKVQPKISAMLLKNLAPEVLARTSNFLGLLFTLSIPVGTACFSLVAVWNIQLTWMLFVGLSLLAILLTVLNLKNDI</sequence>
<reference evidence="7 8" key="1">
    <citation type="submission" date="2015-02" db="EMBL/GenBank/DDBJ databases">
        <title>Evolution of amylase-binding proteins of oral streptococcal species.</title>
        <authorList>
            <person name="Haase E.M."/>
        </authorList>
    </citation>
    <scope>NUCLEOTIDE SEQUENCE [LARGE SCALE GENOMIC DNA]</scope>
    <source>
        <strain evidence="7 8">SK137</strain>
    </source>
</reference>
<feature type="transmembrane region" description="Helical" evidence="6">
    <location>
        <begin position="41"/>
        <end position="63"/>
    </location>
</feature>
<keyword evidence="2" id="KW-1003">Cell membrane</keyword>
<dbReference type="PANTHER" id="PTHR23513:SF6">
    <property type="entry name" value="MAJOR FACILITATOR SUPERFAMILY ASSOCIATED DOMAIN-CONTAINING PROTEIN"/>
    <property type="match status" value="1"/>
</dbReference>
<evidence type="ECO:0000256" key="4">
    <source>
        <dbReference type="ARBA" id="ARBA00022989"/>
    </source>
</evidence>
<dbReference type="GO" id="GO:0005886">
    <property type="term" value="C:plasma membrane"/>
    <property type="evidence" value="ECO:0007669"/>
    <property type="project" value="UniProtKB-SubCell"/>
</dbReference>
<evidence type="ECO:0000313" key="7">
    <source>
        <dbReference type="EMBL" id="KJQ71410.1"/>
    </source>
</evidence>
<dbReference type="SUPFAM" id="SSF103473">
    <property type="entry name" value="MFS general substrate transporter"/>
    <property type="match status" value="1"/>
</dbReference>
<dbReference type="RefSeq" id="WP_033687483.1">
    <property type="nucleotide sequence ID" value="NZ_JYGQ01000003.1"/>
</dbReference>
<comment type="caution">
    <text evidence="7">The sequence shown here is derived from an EMBL/GenBank/DDBJ whole genome shotgun (WGS) entry which is preliminary data.</text>
</comment>
<organism evidence="7 8">
    <name type="scientific">Streptococcus mitis</name>
    <dbReference type="NCBI Taxonomy" id="28037"/>
    <lineage>
        <taxon>Bacteria</taxon>
        <taxon>Bacillati</taxon>
        <taxon>Bacillota</taxon>
        <taxon>Bacilli</taxon>
        <taxon>Lactobacillales</taxon>
        <taxon>Streptococcaceae</taxon>
        <taxon>Streptococcus</taxon>
        <taxon>Streptococcus mitis group</taxon>
    </lineage>
</organism>
<feature type="transmembrane region" description="Helical" evidence="6">
    <location>
        <begin position="169"/>
        <end position="190"/>
    </location>
</feature>
<gene>
    <name evidence="7" type="ORF">TZ91_01273</name>
</gene>
<protein>
    <submittedName>
        <fullName evidence="7">Major Facilitator Superfamily protein</fullName>
    </submittedName>
</protein>
<keyword evidence="4 6" id="KW-1133">Transmembrane helix</keyword>
<keyword evidence="3 6" id="KW-0812">Transmembrane</keyword>
<dbReference type="PANTHER" id="PTHR23513">
    <property type="entry name" value="INTEGRAL MEMBRANE EFFLUX PROTEIN-RELATED"/>
    <property type="match status" value="1"/>
</dbReference>
<evidence type="ECO:0000256" key="3">
    <source>
        <dbReference type="ARBA" id="ARBA00022692"/>
    </source>
</evidence>
<evidence type="ECO:0000256" key="1">
    <source>
        <dbReference type="ARBA" id="ARBA00004651"/>
    </source>
</evidence>
<proteinExistence type="predicted"/>
<feature type="transmembrane region" description="Helical" evidence="6">
    <location>
        <begin position="236"/>
        <end position="262"/>
    </location>
</feature>
<dbReference type="Gene3D" id="1.20.1250.20">
    <property type="entry name" value="MFS general substrate transporter like domains"/>
    <property type="match status" value="1"/>
</dbReference>
<feature type="transmembrane region" description="Helical" evidence="6">
    <location>
        <begin position="305"/>
        <end position="322"/>
    </location>
</feature>
<evidence type="ECO:0000256" key="2">
    <source>
        <dbReference type="ARBA" id="ARBA00022475"/>
    </source>
</evidence>
<dbReference type="Proteomes" id="UP000033415">
    <property type="component" value="Unassembled WGS sequence"/>
</dbReference>